<keyword evidence="4" id="KW-1185">Reference proteome</keyword>
<evidence type="ECO:0000313" key="3">
    <source>
        <dbReference type="Proteomes" id="UP000245059"/>
    </source>
</evidence>
<organism evidence="1 3">
    <name type="scientific">Ignatzschineria cameli</name>
    <dbReference type="NCBI Taxonomy" id="2182793"/>
    <lineage>
        <taxon>Bacteria</taxon>
        <taxon>Pseudomonadati</taxon>
        <taxon>Pseudomonadota</taxon>
        <taxon>Gammaproteobacteria</taxon>
        <taxon>Cardiobacteriales</taxon>
        <taxon>Ignatzschineriaceae</taxon>
        <taxon>Ignatzschineria</taxon>
    </lineage>
</organism>
<sequence length="68" mass="7820">MNKIINTIALIFVITVIAACHPKPIYEEPGNDVFSCDTWEPEIAHPDDTRQELYDKLSRNTAMQRLCE</sequence>
<evidence type="ECO:0000313" key="2">
    <source>
        <dbReference type="EMBL" id="PWD90174.1"/>
    </source>
</evidence>
<dbReference type="EMBL" id="QEWV01000010">
    <property type="protein sequence ID" value="PWD90174.1"/>
    <property type="molecule type" value="Genomic_DNA"/>
</dbReference>
<name>A0A2U2AQN1_9GAMM</name>
<reference evidence="3 4" key="2">
    <citation type="submission" date="2018-05" db="EMBL/GenBank/DDBJ databases">
        <title>Ignatzschineria dubaiensis sp. nov., isolated from necrotic foot tissues of dromedaries (Camelus dromedarius) and associated maggots in Dubai, United Arab Emirates.</title>
        <authorList>
            <person name="Tsang C.C."/>
            <person name="Tang J.Y.M."/>
            <person name="Fong J.Y.H."/>
            <person name="Kinne J."/>
            <person name="Lee H.H."/>
            <person name="Joseph M."/>
            <person name="Jose S."/>
            <person name="Schuster R.K."/>
            <person name="Tang Y."/>
            <person name="Sivakumar S."/>
            <person name="Chen J.H.K."/>
            <person name="Teng J.L.L."/>
            <person name="Lau S.K.P."/>
            <person name="Wernery U."/>
            <person name="Woo P.C.Y."/>
        </authorList>
    </citation>
    <scope>NUCLEOTIDE SEQUENCE [LARGE SCALE GENOMIC DNA]</scope>
    <source>
        <strain evidence="3">UAE-HKU57</strain>
        <strain evidence="4">UAE-HKU58</strain>
    </source>
</reference>
<dbReference type="Proteomes" id="UP000245059">
    <property type="component" value="Unassembled WGS sequence"/>
</dbReference>
<comment type="caution">
    <text evidence="1">The sequence shown here is derived from an EMBL/GenBank/DDBJ whole genome shotgun (WGS) entry which is preliminary data.</text>
</comment>
<gene>
    <name evidence="1" type="ORF">DC077_05525</name>
    <name evidence="2" type="ORF">DC078_08785</name>
</gene>
<dbReference type="RefSeq" id="WP_109202170.1">
    <property type="nucleotide sequence ID" value="NZ_QEWS01000011.1"/>
</dbReference>
<protein>
    <recommendedName>
        <fullName evidence="5">Entry exclusion lipoprotein TrbK</fullName>
    </recommendedName>
</protein>
<dbReference type="AlphaFoldDB" id="A0A2U2AQN1"/>
<evidence type="ECO:0000313" key="4">
    <source>
        <dbReference type="Proteomes" id="UP000245217"/>
    </source>
</evidence>
<evidence type="ECO:0008006" key="5">
    <source>
        <dbReference type="Google" id="ProtNLM"/>
    </source>
</evidence>
<dbReference type="EMBL" id="QEWW01000003">
    <property type="protein sequence ID" value="PWD86200.1"/>
    <property type="molecule type" value="Genomic_DNA"/>
</dbReference>
<proteinExistence type="predicted"/>
<evidence type="ECO:0000313" key="1">
    <source>
        <dbReference type="EMBL" id="PWD86200.1"/>
    </source>
</evidence>
<reference evidence="1" key="1">
    <citation type="journal article" date="2018" name="Genome Announc.">
        <title>Ignatzschineria cameli sp. nov., isolated from necrotic foot tissue of dromedaries (Camelus dromedarius) and associated maggots (Wohlfahrtia species) in Dubai.</title>
        <authorList>
            <person name="Tsang C.C."/>
            <person name="Tang J.Y."/>
            <person name="Fong J.Y."/>
            <person name="Kinne J."/>
            <person name="Lee H.H."/>
            <person name="Joseph M."/>
            <person name="Jose S."/>
            <person name="Schuster R.K."/>
            <person name="Tang Y."/>
            <person name="Sivakumar S."/>
            <person name="Chen J.H."/>
            <person name="Teng J.L."/>
            <person name="Lau S.K."/>
            <person name="Wernery U."/>
            <person name="Woo P.C."/>
        </authorList>
    </citation>
    <scope>NUCLEOTIDE SEQUENCE</scope>
    <source>
        <strain evidence="1">UAE-HKU57</strain>
        <strain evidence="2">UAE-HKU58</strain>
    </source>
</reference>
<dbReference type="Proteomes" id="UP000245217">
    <property type="component" value="Unassembled WGS sequence"/>
</dbReference>
<accession>A0A2U2AQN1</accession>
<dbReference type="PROSITE" id="PS51257">
    <property type="entry name" value="PROKAR_LIPOPROTEIN"/>
    <property type="match status" value="1"/>
</dbReference>